<protein>
    <submittedName>
        <fullName evidence="1">Uncharacterized protein</fullName>
    </submittedName>
</protein>
<reference evidence="1 2" key="1">
    <citation type="submission" date="2020-08" db="EMBL/GenBank/DDBJ databases">
        <title>Genomic Encyclopedia of Type Strains, Phase IV (KMG-IV): sequencing the most valuable type-strain genomes for metagenomic binning, comparative biology and taxonomic classification.</title>
        <authorList>
            <person name="Goeker M."/>
        </authorList>
    </citation>
    <scope>NUCLEOTIDE SEQUENCE [LARGE SCALE GENOMIC DNA]</scope>
    <source>
        <strain evidence="1 2">DSM 29007</strain>
    </source>
</reference>
<dbReference type="AlphaFoldDB" id="A0A841H2U5"/>
<gene>
    <name evidence="1" type="ORF">HNQ61_003908</name>
</gene>
<dbReference type="Proteomes" id="UP000582837">
    <property type="component" value="Unassembled WGS sequence"/>
</dbReference>
<proteinExistence type="predicted"/>
<comment type="caution">
    <text evidence="1">The sequence shown here is derived from an EMBL/GenBank/DDBJ whole genome shotgun (WGS) entry which is preliminary data.</text>
</comment>
<dbReference type="RefSeq" id="WP_170032057.1">
    <property type="nucleotide sequence ID" value="NZ_JABDTL010000001.1"/>
</dbReference>
<keyword evidence="2" id="KW-1185">Reference proteome</keyword>
<evidence type="ECO:0000313" key="2">
    <source>
        <dbReference type="Proteomes" id="UP000582837"/>
    </source>
</evidence>
<evidence type="ECO:0000313" key="1">
    <source>
        <dbReference type="EMBL" id="MBB6072246.1"/>
    </source>
</evidence>
<organism evidence="1 2">
    <name type="scientific">Longimicrobium terrae</name>
    <dbReference type="NCBI Taxonomy" id="1639882"/>
    <lineage>
        <taxon>Bacteria</taxon>
        <taxon>Pseudomonadati</taxon>
        <taxon>Gemmatimonadota</taxon>
        <taxon>Longimicrobiia</taxon>
        <taxon>Longimicrobiales</taxon>
        <taxon>Longimicrobiaceae</taxon>
        <taxon>Longimicrobium</taxon>
    </lineage>
</organism>
<name>A0A841H2U5_9BACT</name>
<sequence length="75" mass="8318">MLTRSERGKVCSAARMLEMLEFRFGAFEALAYASIELARNAPESQLPMSRLTAEAILEFGDDLRQVNQALAPEPS</sequence>
<accession>A0A841H2U5</accession>
<dbReference type="EMBL" id="JACHIA010000013">
    <property type="protein sequence ID" value="MBB6072246.1"/>
    <property type="molecule type" value="Genomic_DNA"/>
</dbReference>